<dbReference type="PROSITE" id="PS50294">
    <property type="entry name" value="WD_REPEATS_REGION"/>
    <property type="match status" value="1"/>
</dbReference>
<keyword evidence="5" id="KW-1185">Reference proteome</keyword>
<evidence type="ECO:0000256" key="3">
    <source>
        <dbReference type="PROSITE-ProRule" id="PRU00221"/>
    </source>
</evidence>
<dbReference type="Gene3D" id="2.130.10.10">
    <property type="entry name" value="YVTN repeat-like/Quinoprotein amine dehydrogenase"/>
    <property type="match status" value="2"/>
</dbReference>
<accession>A0A9P6L6J1</accession>
<dbReference type="PANTHER" id="PTHR22847:SF637">
    <property type="entry name" value="WD REPEAT DOMAIN 5B"/>
    <property type="match status" value="1"/>
</dbReference>
<keyword evidence="2" id="KW-0677">Repeat</keyword>
<dbReference type="GO" id="GO:1990234">
    <property type="term" value="C:transferase complex"/>
    <property type="evidence" value="ECO:0007669"/>
    <property type="project" value="UniProtKB-ARBA"/>
</dbReference>
<comment type="caution">
    <text evidence="4">The sequence shown here is derived from an EMBL/GenBank/DDBJ whole genome shotgun (WGS) entry which is preliminary data.</text>
</comment>
<dbReference type="InterPro" id="IPR001680">
    <property type="entry name" value="WD40_rpt"/>
</dbReference>
<reference evidence="4" key="1">
    <citation type="journal article" date="2020" name="Nat. Commun.">
        <title>Large-scale genome sequencing of mycorrhizal fungi provides insights into the early evolution of symbiotic traits.</title>
        <authorList>
            <person name="Miyauchi S."/>
            <person name="Kiss E."/>
            <person name="Kuo A."/>
            <person name="Drula E."/>
            <person name="Kohler A."/>
            <person name="Sanchez-Garcia M."/>
            <person name="Morin E."/>
            <person name="Andreopoulos B."/>
            <person name="Barry K.W."/>
            <person name="Bonito G."/>
            <person name="Buee M."/>
            <person name="Carver A."/>
            <person name="Chen C."/>
            <person name="Cichocki N."/>
            <person name="Clum A."/>
            <person name="Culley D."/>
            <person name="Crous P.W."/>
            <person name="Fauchery L."/>
            <person name="Girlanda M."/>
            <person name="Hayes R.D."/>
            <person name="Keri Z."/>
            <person name="LaButti K."/>
            <person name="Lipzen A."/>
            <person name="Lombard V."/>
            <person name="Magnuson J."/>
            <person name="Maillard F."/>
            <person name="Murat C."/>
            <person name="Nolan M."/>
            <person name="Ohm R.A."/>
            <person name="Pangilinan J."/>
            <person name="Pereira M.F."/>
            <person name="Perotto S."/>
            <person name="Peter M."/>
            <person name="Pfister S."/>
            <person name="Riley R."/>
            <person name="Sitrit Y."/>
            <person name="Stielow J.B."/>
            <person name="Szollosi G."/>
            <person name="Zifcakova L."/>
            <person name="Stursova M."/>
            <person name="Spatafora J.W."/>
            <person name="Tedersoo L."/>
            <person name="Vaario L.M."/>
            <person name="Yamada A."/>
            <person name="Yan M."/>
            <person name="Wang P."/>
            <person name="Xu J."/>
            <person name="Bruns T."/>
            <person name="Baldrian P."/>
            <person name="Vilgalys R."/>
            <person name="Dunand C."/>
            <person name="Henrissat B."/>
            <person name="Grigoriev I.V."/>
            <person name="Hibbett D."/>
            <person name="Nagy L.G."/>
            <person name="Martin F.M."/>
        </authorList>
    </citation>
    <scope>NUCLEOTIDE SEQUENCE</scope>
    <source>
        <strain evidence="4">UH-Tt-Lm1</strain>
    </source>
</reference>
<evidence type="ECO:0000256" key="1">
    <source>
        <dbReference type="ARBA" id="ARBA00022574"/>
    </source>
</evidence>
<sequence>MSSSPYTVLTTLYGHTNSINVVRSSPDGRYLASGGEDGTIIIYSTRSWRAVKRYGSLSPVSALVWHPTTPSTIIFGCKNGDVETVHFQDPEGGDADYRRVWVDWMNDPVAWIAMDVDGATVAISHGPEVTIFDQPTISLWNGMKTLPPPPSVADSGDDITPIARSIHFLKDGSLLVSYLEHGIVCWDLKSGSLKWNIVPRVRYIGRSCVSPDGKFAVVSNMYDGVDFYSISTPAFSHTIQYRVNPHVNSPIPVEFFPDGRILLVGGTHGSARMVDTQTSETIQLLPHSGDLIQAVNVYQAGSGEWIVSVGVSELGSETAIKVWTSNTGRSSEKDTQSTTNVADERIVNVSVHFLYRPLP</sequence>
<dbReference type="Proteomes" id="UP000736335">
    <property type="component" value="Unassembled WGS sequence"/>
</dbReference>
<dbReference type="InterPro" id="IPR015943">
    <property type="entry name" value="WD40/YVTN_repeat-like_dom_sf"/>
</dbReference>
<dbReference type="AlphaFoldDB" id="A0A9P6L6J1"/>
<reference evidence="4" key="2">
    <citation type="submission" date="2020-11" db="EMBL/GenBank/DDBJ databases">
        <authorList>
            <consortium name="DOE Joint Genome Institute"/>
            <person name="Kuo A."/>
            <person name="Miyauchi S."/>
            <person name="Kiss E."/>
            <person name="Drula E."/>
            <person name="Kohler A."/>
            <person name="Sanchez-Garcia M."/>
            <person name="Andreopoulos B."/>
            <person name="Barry K.W."/>
            <person name="Bonito G."/>
            <person name="Buee M."/>
            <person name="Carver A."/>
            <person name="Chen C."/>
            <person name="Cichocki N."/>
            <person name="Clum A."/>
            <person name="Culley D."/>
            <person name="Crous P.W."/>
            <person name="Fauchery L."/>
            <person name="Girlanda M."/>
            <person name="Hayes R."/>
            <person name="Keri Z."/>
            <person name="Labutti K."/>
            <person name="Lipzen A."/>
            <person name="Lombard V."/>
            <person name="Magnuson J."/>
            <person name="Maillard F."/>
            <person name="Morin E."/>
            <person name="Murat C."/>
            <person name="Nolan M."/>
            <person name="Ohm R."/>
            <person name="Pangilinan J."/>
            <person name="Pereira M."/>
            <person name="Perotto S."/>
            <person name="Peter M."/>
            <person name="Riley R."/>
            <person name="Sitrit Y."/>
            <person name="Stielow B."/>
            <person name="Szollosi G."/>
            <person name="Zifcakova L."/>
            <person name="Stursova M."/>
            <person name="Spatafora J.W."/>
            <person name="Tedersoo L."/>
            <person name="Vaario L.-M."/>
            <person name="Yamada A."/>
            <person name="Yan M."/>
            <person name="Wang P."/>
            <person name="Xu J."/>
            <person name="Bruns T."/>
            <person name="Baldrian P."/>
            <person name="Vilgalys R."/>
            <person name="Henrissat B."/>
            <person name="Grigoriev I.V."/>
            <person name="Hibbett D."/>
            <person name="Nagy L.G."/>
            <person name="Martin F.M."/>
        </authorList>
    </citation>
    <scope>NUCLEOTIDE SEQUENCE</scope>
    <source>
        <strain evidence="4">UH-Tt-Lm1</strain>
    </source>
</reference>
<dbReference type="PANTHER" id="PTHR22847">
    <property type="entry name" value="WD40 REPEAT PROTEIN"/>
    <property type="match status" value="1"/>
</dbReference>
<dbReference type="EMBL" id="WIUZ02000008">
    <property type="protein sequence ID" value="KAF9784449.1"/>
    <property type="molecule type" value="Genomic_DNA"/>
</dbReference>
<dbReference type="Pfam" id="PF00400">
    <property type="entry name" value="WD40"/>
    <property type="match status" value="1"/>
</dbReference>
<gene>
    <name evidence="4" type="ORF">BJ322DRAFT_1006970</name>
</gene>
<dbReference type="SMART" id="SM00320">
    <property type="entry name" value="WD40"/>
    <property type="match status" value="4"/>
</dbReference>
<evidence type="ECO:0000256" key="2">
    <source>
        <dbReference type="ARBA" id="ARBA00022737"/>
    </source>
</evidence>
<protein>
    <submittedName>
        <fullName evidence="4">WD40-repeat-containing domain protein</fullName>
    </submittedName>
</protein>
<evidence type="ECO:0000313" key="4">
    <source>
        <dbReference type="EMBL" id="KAF9784449.1"/>
    </source>
</evidence>
<organism evidence="4 5">
    <name type="scientific">Thelephora terrestris</name>
    <dbReference type="NCBI Taxonomy" id="56493"/>
    <lineage>
        <taxon>Eukaryota</taxon>
        <taxon>Fungi</taxon>
        <taxon>Dikarya</taxon>
        <taxon>Basidiomycota</taxon>
        <taxon>Agaricomycotina</taxon>
        <taxon>Agaricomycetes</taxon>
        <taxon>Thelephorales</taxon>
        <taxon>Thelephoraceae</taxon>
        <taxon>Thelephora</taxon>
    </lineage>
</organism>
<dbReference type="OrthoDB" id="3238562at2759"/>
<proteinExistence type="predicted"/>
<dbReference type="SUPFAM" id="SSF50978">
    <property type="entry name" value="WD40 repeat-like"/>
    <property type="match status" value="1"/>
</dbReference>
<evidence type="ECO:0000313" key="5">
    <source>
        <dbReference type="Proteomes" id="UP000736335"/>
    </source>
</evidence>
<dbReference type="InterPro" id="IPR036322">
    <property type="entry name" value="WD40_repeat_dom_sf"/>
</dbReference>
<keyword evidence="1 3" id="KW-0853">WD repeat</keyword>
<feature type="repeat" description="WD" evidence="3">
    <location>
        <begin position="12"/>
        <end position="53"/>
    </location>
</feature>
<name>A0A9P6L6J1_9AGAM</name>
<dbReference type="PROSITE" id="PS50082">
    <property type="entry name" value="WD_REPEATS_2"/>
    <property type="match status" value="1"/>
</dbReference>